<keyword evidence="3" id="KW-0449">Lipoprotein</keyword>
<dbReference type="RefSeq" id="WP_263992859.1">
    <property type="nucleotide sequence ID" value="NZ_CP087994.1"/>
</dbReference>
<evidence type="ECO:0000256" key="1">
    <source>
        <dbReference type="SAM" id="Phobius"/>
    </source>
</evidence>
<protein>
    <submittedName>
        <fullName evidence="3">Ltp family lipoprotein</fullName>
    </submittedName>
</protein>
<dbReference type="InterPro" id="IPR011434">
    <property type="entry name" value="Ltp-like_HTH"/>
</dbReference>
<reference evidence="3" key="1">
    <citation type="submission" date="2021-11" db="EMBL/GenBank/DDBJ databases">
        <title>Isoprene-degrading acetogen.</title>
        <authorList>
            <person name="Yang Y."/>
            <person name="Jin H."/>
            <person name="Yan J."/>
        </authorList>
    </citation>
    <scope>NUCLEOTIDE SEQUENCE</scope>
    <source>
        <strain evidence="3">Berkeley</strain>
    </source>
</reference>
<proteinExistence type="predicted"/>
<accession>A0ABY6HH12</accession>
<sequence>MEKNVKVPFWKKTWFIVLACIFIPPAGIALLWIGQKGNLILRIILTVLIGFYSLPWLSGFFVGRNNVTINNQTVTNTETVTEDNNAAEEKAAADKAAAEASKPQLTLAQKNALSKAKSYLSFSAFSYPGLIRQLEFEGFSTEDSTFAADNCGADWNEQAAKKAKNYMDMTAFSRDGLIRQLEFEGFTSEQAEYGVTAVGY</sequence>
<name>A0ABY6HH12_9FIRM</name>
<feature type="transmembrane region" description="Helical" evidence="1">
    <location>
        <begin position="39"/>
        <end position="62"/>
    </location>
</feature>
<organism evidence="3 4">
    <name type="scientific">Acetobacterium wieringae</name>
    <dbReference type="NCBI Taxonomy" id="52694"/>
    <lineage>
        <taxon>Bacteria</taxon>
        <taxon>Bacillati</taxon>
        <taxon>Bacillota</taxon>
        <taxon>Clostridia</taxon>
        <taxon>Eubacteriales</taxon>
        <taxon>Eubacteriaceae</taxon>
        <taxon>Acetobacterium</taxon>
    </lineage>
</organism>
<feature type="transmembrane region" description="Helical" evidence="1">
    <location>
        <begin position="12"/>
        <end position="33"/>
    </location>
</feature>
<keyword evidence="1" id="KW-0812">Transmembrane</keyword>
<evidence type="ECO:0000313" key="4">
    <source>
        <dbReference type="Proteomes" id="UP001163550"/>
    </source>
</evidence>
<dbReference type="Proteomes" id="UP001163550">
    <property type="component" value="Chromosome"/>
</dbReference>
<dbReference type="Gene3D" id="1.10.10.10">
    <property type="entry name" value="Winged helix-like DNA-binding domain superfamily/Winged helix DNA-binding domain"/>
    <property type="match status" value="2"/>
</dbReference>
<evidence type="ECO:0000259" key="2">
    <source>
        <dbReference type="Pfam" id="PF07553"/>
    </source>
</evidence>
<keyword evidence="4" id="KW-1185">Reference proteome</keyword>
<keyword evidence="1" id="KW-1133">Transmembrane helix</keyword>
<dbReference type="EMBL" id="CP087994">
    <property type="protein sequence ID" value="UYO62831.1"/>
    <property type="molecule type" value="Genomic_DNA"/>
</dbReference>
<gene>
    <name evidence="3" type="ORF">LNN31_19020</name>
</gene>
<evidence type="ECO:0000313" key="3">
    <source>
        <dbReference type="EMBL" id="UYO62831.1"/>
    </source>
</evidence>
<dbReference type="InterPro" id="IPR036388">
    <property type="entry name" value="WH-like_DNA-bd_sf"/>
</dbReference>
<dbReference type="Pfam" id="PF07553">
    <property type="entry name" value="Lipoprotein_Ltp"/>
    <property type="match status" value="2"/>
</dbReference>
<feature type="domain" description="Putative host cell surface-exposed lipoprotein Ltp-like HTH region" evidence="2">
    <location>
        <begin position="154"/>
        <end position="197"/>
    </location>
</feature>
<keyword evidence="1" id="KW-0472">Membrane</keyword>
<feature type="domain" description="Putative host cell surface-exposed lipoprotein Ltp-like HTH region" evidence="2">
    <location>
        <begin position="109"/>
        <end position="150"/>
    </location>
</feature>